<sequence>WRIAVARVVSDSPRCRPAQSVVIRPGWGSVQGTDRFGG</sequence>
<accession>A0A6J4V0Q0</accession>
<organism evidence="1">
    <name type="scientific">uncultured Thermomicrobiales bacterium</name>
    <dbReference type="NCBI Taxonomy" id="1645740"/>
    <lineage>
        <taxon>Bacteria</taxon>
        <taxon>Pseudomonadati</taxon>
        <taxon>Thermomicrobiota</taxon>
        <taxon>Thermomicrobia</taxon>
        <taxon>Thermomicrobiales</taxon>
        <taxon>environmental samples</taxon>
    </lineage>
</organism>
<dbReference type="EMBL" id="CADCWG010000188">
    <property type="protein sequence ID" value="CAA9563949.1"/>
    <property type="molecule type" value="Genomic_DNA"/>
</dbReference>
<feature type="non-terminal residue" evidence="1">
    <location>
        <position position="38"/>
    </location>
</feature>
<proteinExistence type="predicted"/>
<protein>
    <submittedName>
        <fullName evidence="1">Uncharacterized protein</fullName>
    </submittedName>
</protein>
<evidence type="ECO:0000313" key="1">
    <source>
        <dbReference type="EMBL" id="CAA9563949.1"/>
    </source>
</evidence>
<gene>
    <name evidence="1" type="ORF">AVDCRST_MAG49-2739</name>
</gene>
<feature type="non-terminal residue" evidence="1">
    <location>
        <position position="1"/>
    </location>
</feature>
<dbReference type="AlphaFoldDB" id="A0A6J4V0Q0"/>
<reference evidence="1" key="1">
    <citation type="submission" date="2020-02" db="EMBL/GenBank/DDBJ databases">
        <authorList>
            <person name="Meier V. D."/>
        </authorList>
    </citation>
    <scope>NUCLEOTIDE SEQUENCE</scope>
    <source>
        <strain evidence="1">AVDCRST_MAG49</strain>
    </source>
</reference>
<name>A0A6J4V0Q0_9BACT</name>